<dbReference type="AlphaFoldDB" id="A0AAW7DTY3"/>
<dbReference type="Gene3D" id="3.30.1930.10">
    <property type="entry name" value="capsid protein of prophage domain"/>
    <property type="match status" value="1"/>
</dbReference>
<dbReference type="InterPro" id="IPR005564">
    <property type="entry name" value="Major_capsid_GpE"/>
</dbReference>
<gene>
    <name evidence="1" type="ORF">HX099_10575</name>
</gene>
<dbReference type="RefSeq" id="WP_286594358.1">
    <property type="nucleotide sequence ID" value="NZ_JACANB010000008.1"/>
</dbReference>
<organism evidence="1 2">
    <name type="scientific">Thiopseudomonas alkaliphila</name>
    <dbReference type="NCBI Taxonomy" id="1697053"/>
    <lineage>
        <taxon>Bacteria</taxon>
        <taxon>Pseudomonadati</taxon>
        <taxon>Pseudomonadota</taxon>
        <taxon>Gammaproteobacteria</taxon>
        <taxon>Pseudomonadales</taxon>
        <taxon>Pseudomonadaceae</taxon>
        <taxon>Thiopseudomonas</taxon>
    </lineage>
</organism>
<reference evidence="1" key="1">
    <citation type="submission" date="2020-06" db="EMBL/GenBank/DDBJ databases">
        <authorList>
            <person name="Dong N."/>
        </authorList>
    </citation>
    <scope>NUCLEOTIDE SEQUENCE</scope>
    <source>
        <strain evidence="1">DF46-2-2</strain>
    </source>
</reference>
<dbReference type="Proteomes" id="UP001173465">
    <property type="component" value="Unassembled WGS sequence"/>
</dbReference>
<dbReference type="Gene3D" id="3.15.30.10">
    <property type="entry name" value="putative capsid protein of prophage domain like"/>
    <property type="match status" value="1"/>
</dbReference>
<evidence type="ECO:0000313" key="2">
    <source>
        <dbReference type="Proteomes" id="UP001173465"/>
    </source>
</evidence>
<proteinExistence type="inferred from homology"/>
<comment type="caution">
    <text evidence="1">The sequence shown here is derived from an EMBL/GenBank/DDBJ whole genome shotgun (WGS) entry which is preliminary data.</text>
</comment>
<protein>
    <submittedName>
        <fullName evidence="1">Major capsid protein</fullName>
    </submittedName>
</protein>
<dbReference type="EMBL" id="JACANB010000008">
    <property type="protein sequence ID" value="MDM1697097.1"/>
    <property type="molecule type" value="Genomic_DNA"/>
</dbReference>
<dbReference type="Pfam" id="PF03864">
    <property type="entry name" value="Phage_cap_E"/>
    <property type="match status" value="1"/>
</dbReference>
<sequence length="343" mass="38126">MPDQLFDTRTMLEAVEQMHTPSTFLLNTFFSNQETFDTLTVDVDIVKGGRKLAPFVSPKLAGKVITREGYTSKQFKPAYIKPKMETNVEQLFKRSAGNNPYANETPAERAAKQLGKDLAELNDQITRREEWMAAQVLVTGKSIIQGEGVDLEVDYHMPAEHKVAALTNAWGSTAADPIADLRLWARQVAKTSGRRPTHVVLSGVAQDAFMKSEQVHKLLNTRRVDMGQINPQNLPGGVVYLGFLNDPGLDIYAYNEWFIDPESNELASMIPDGQIIMGGSGTRNSRLYGAIQDLEAIEQGQVEAARFPKTWKTPDPSVRWLMLQSAPLVAMLEPDAFFTAKVV</sequence>
<reference evidence="1" key="2">
    <citation type="journal article" date="2022" name="Sci. Total Environ.">
        <title>Prevalence, transmission, and molecular epidemiology of tet(X)-positive bacteria among humans, animals, and environmental niches in China: An epidemiological, and genomic-based study.</title>
        <authorList>
            <person name="Dong N."/>
            <person name="Zeng Y."/>
            <person name="Cai C."/>
            <person name="Sun C."/>
            <person name="Lu J."/>
            <person name="Liu C."/>
            <person name="Zhou H."/>
            <person name="Sun Q."/>
            <person name="Shu L."/>
            <person name="Wang H."/>
            <person name="Wang Y."/>
            <person name="Wang S."/>
            <person name="Wu C."/>
            <person name="Chan E.W."/>
            <person name="Chen G."/>
            <person name="Shen Z."/>
            <person name="Chen S."/>
            <person name="Zhang R."/>
        </authorList>
    </citation>
    <scope>NUCLEOTIDE SEQUENCE</scope>
    <source>
        <strain evidence="1">DF46-2-2</strain>
    </source>
</reference>
<evidence type="ECO:0000313" key="1">
    <source>
        <dbReference type="EMBL" id="MDM1697097.1"/>
    </source>
</evidence>
<accession>A0AAW7DTY3</accession>
<dbReference type="HAMAP" id="MF_04133">
    <property type="entry name" value="CAPSID_LAMBDA"/>
    <property type="match status" value="1"/>
</dbReference>
<name>A0AAW7DTY3_9GAMM</name>